<proteinExistence type="predicted"/>
<gene>
    <name evidence="1" type="ORF">QP460_003330</name>
</gene>
<organism evidence="1 2">
    <name type="scientific">Corynebacterium amycolatum</name>
    <dbReference type="NCBI Taxonomy" id="43765"/>
    <lineage>
        <taxon>Bacteria</taxon>
        <taxon>Bacillati</taxon>
        <taxon>Actinomycetota</taxon>
        <taxon>Actinomycetes</taxon>
        <taxon>Mycobacteriales</taxon>
        <taxon>Corynebacteriaceae</taxon>
        <taxon>Corynebacterium</taxon>
    </lineage>
</organism>
<dbReference type="Proteomes" id="UP001223646">
    <property type="component" value="Unassembled WGS sequence"/>
</dbReference>
<evidence type="ECO:0000313" key="2">
    <source>
        <dbReference type="Proteomes" id="UP001223646"/>
    </source>
</evidence>
<sequence length="117" mass="13005">MALDDVMPAKVTYIDPSRVLPVDNEIEYEAFDAVADKLLLLLGNTARRHTMEDYEDGGYPAEALNSALCAIQVPIPRSAVDIIRSYIPKLNEFNDDWFGVEEALDNAIERCGIDESA</sequence>
<dbReference type="RefSeq" id="WP_070831628.1">
    <property type="nucleotide sequence ID" value="NZ_JASOOY020000011.1"/>
</dbReference>
<name>A0AAW9SXW5_CORAY</name>
<accession>A0AAW9SXW5</accession>
<comment type="caution">
    <text evidence="1">The sequence shown here is derived from an EMBL/GenBank/DDBJ whole genome shotgun (WGS) entry which is preliminary data.</text>
</comment>
<evidence type="ECO:0000313" key="1">
    <source>
        <dbReference type="EMBL" id="MEO3716626.1"/>
    </source>
</evidence>
<reference evidence="1" key="2">
    <citation type="submission" date="2024-05" db="EMBL/GenBank/DDBJ databases">
        <authorList>
            <person name="Wolfe A."/>
        </authorList>
    </citation>
    <scope>NUCLEOTIDE SEQUENCE</scope>
    <source>
        <strain evidence="1">UMB1064</strain>
    </source>
</reference>
<dbReference type="AlphaFoldDB" id="A0AAW9SXW5"/>
<dbReference type="EMBL" id="JASOOY020000011">
    <property type="protein sequence ID" value="MEO3716626.1"/>
    <property type="molecule type" value="Genomic_DNA"/>
</dbReference>
<reference evidence="1" key="1">
    <citation type="submission" date="2023-05" db="EMBL/GenBank/DDBJ databases">
        <authorList>
            <person name="Du J."/>
        </authorList>
    </citation>
    <scope>NUCLEOTIDE SEQUENCE</scope>
    <source>
        <strain evidence="1">UMB1064</strain>
    </source>
</reference>
<protein>
    <submittedName>
        <fullName evidence="1">Uncharacterized protein</fullName>
    </submittedName>
</protein>